<organism evidence="1 2">
    <name type="scientific">Burkholderia singularis</name>
    <dbReference type="NCBI Taxonomy" id="1503053"/>
    <lineage>
        <taxon>Bacteria</taxon>
        <taxon>Pseudomonadati</taxon>
        <taxon>Pseudomonadota</taxon>
        <taxon>Betaproteobacteria</taxon>
        <taxon>Burkholderiales</taxon>
        <taxon>Burkholderiaceae</taxon>
        <taxon>Burkholderia</taxon>
        <taxon>pseudomallei group</taxon>
    </lineage>
</organism>
<accession>A0A238H7J4</accession>
<evidence type="ECO:0000313" key="1">
    <source>
        <dbReference type="EMBL" id="SMG01043.1"/>
    </source>
</evidence>
<evidence type="ECO:0000313" key="2">
    <source>
        <dbReference type="Proteomes" id="UP000198460"/>
    </source>
</evidence>
<sequence>MPAPPNTAHPKPIADALQSVTSLAELRTALQRFAAQADMRPAEAQLARAADYVIELIQRDIATHTDARAYAPAS</sequence>
<proteinExistence type="predicted"/>
<gene>
    <name evidence="1" type="ORF">BSIN_4028</name>
</gene>
<reference evidence="1 2" key="1">
    <citation type="submission" date="2017-04" db="EMBL/GenBank/DDBJ databases">
        <authorList>
            <person name="Afonso C.L."/>
            <person name="Miller P.J."/>
            <person name="Scott M.A."/>
            <person name="Spackman E."/>
            <person name="Goraichik I."/>
            <person name="Dimitrov K.M."/>
            <person name="Suarez D.L."/>
            <person name="Swayne D.E."/>
        </authorList>
    </citation>
    <scope>NUCLEOTIDE SEQUENCE [LARGE SCALE GENOMIC DNA]</scope>
    <source>
        <strain evidence="1">LMG 28154</strain>
    </source>
</reference>
<protein>
    <submittedName>
        <fullName evidence="1">Uncharacterized protein</fullName>
    </submittedName>
</protein>
<name>A0A238H7J4_9BURK</name>
<dbReference type="Proteomes" id="UP000198460">
    <property type="component" value="Unassembled WGS sequence"/>
</dbReference>
<dbReference type="EMBL" id="FXAN01000065">
    <property type="protein sequence ID" value="SMG01043.1"/>
    <property type="molecule type" value="Genomic_DNA"/>
</dbReference>
<dbReference type="AlphaFoldDB" id="A0A238H7J4"/>